<dbReference type="RefSeq" id="WP_129208254.1">
    <property type="nucleotide sequence ID" value="NZ_BMGU01000003.1"/>
</dbReference>
<name>A0A4Q1SDE3_9BACT</name>
<keyword evidence="3" id="KW-1185">Reference proteome</keyword>
<organism evidence="2 3">
    <name type="scientific">Silvibacterium dinghuense</name>
    <dbReference type="NCBI Taxonomy" id="1560006"/>
    <lineage>
        <taxon>Bacteria</taxon>
        <taxon>Pseudomonadati</taxon>
        <taxon>Acidobacteriota</taxon>
        <taxon>Terriglobia</taxon>
        <taxon>Terriglobales</taxon>
        <taxon>Acidobacteriaceae</taxon>
        <taxon>Silvibacterium</taxon>
    </lineage>
</organism>
<dbReference type="Gene3D" id="1.20.120.450">
    <property type="entry name" value="dinb family like domain"/>
    <property type="match status" value="1"/>
</dbReference>
<dbReference type="InterPro" id="IPR024775">
    <property type="entry name" value="DinB-like"/>
</dbReference>
<accession>A0A4Q1SDE3</accession>
<gene>
    <name evidence="2" type="ORF">ESZ00_10720</name>
</gene>
<dbReference type="Proteomes" id="UP000290253">
    <property type="component" value="Unassembled WGS sequence"/>
</dbReference>
<feature type="domain" description="DinB-like" evidence="1">
    <location>
        <begin position="31"/>
        <end position="161"/>
    </location>
</feature>
<dbReference type="SUPFAM" id="SSF109854">
    <property type="entry name" value="DinB/YfiT-like putative metalloenzymes"/>
    <property type="match status" value="1"/>
</dbReference>
<comment type="caution">
    <text evidence="2">The sequence shown here is derived from an EMBL/GenBank/DDBJ whole genome shotgun (WGS) entry which is preliminary data.</text>
</comment>
<dbReference type="EMBL" id="SDMK01000002">
    <property type="protein sequence ID" value="RXS95085.1"/>
    <property type="molecule type" value="Genomic_DNA"/>
</dbReference>
<dbReference type="InterPro" id="IPR034660">
    <property type="entry name" value="DinB/YfiT-like"/>
</dbReference>
<dbReference type="Pfam" id="PF12867">
    <property type="entry name" value="DinB_2"/>
    <property type="match status" value="1"/>
</dbReference>
<reference evidence="2 3" key="1">
    <citation type="journal article" date="2016" name="Int. J. Syst. Evol. Microbiol.">
        <title>Acidipila dinghuensis sp. nov., an acidobacterium isolated from forest soil.</title>
        <authorList>
            <person name="Jiang Y.W."/>
            <person name="Wang J."/>
            <person name="Chen M.H."/>
            <person name="Lv Y.Y."/>
            <person name="Qiu L.H."/>
        </authorList>
    </citation>
    <scope>NUCLEOTIDE SEQUENCE [LARGE SCALE GENOMIC DNA]</scope>
    <source>
        <strain evidence="2 3">DHOF10</strain>
    </source>
</reference>
<evidence type="ECO:0000313" key="3">
    <source>
        <dbReference type="Proteomes" id="UP000290253"/>
    </source>
</evidence>
<sequence length="173" mass="18947">MSVTKPATQPEPWLRGTRTELSAVLRGVLHALDLAREDVLRACAGLSMDELYAMPLGLTPLAYHLRHIPRSLDRLLTYAEGETLSQAQLTKLSSESEPDVESEELITEFVEGLDQAEARIRRFVSADLEATRSVGRKELPTTVGGLLVHLADHTQRHVGQVVTTAKAVRASAV</sequence>
<protein>
    <submittedName>
        <fullName evidence="2">DinB family protein</fullName>
    </submittedName>
</protein>
<proteinExistence type="predicted"/>
<evidence type="ECO:0000259" key="1">
    <source>
        <dbReference type="Pfam" id="PF12867"/>
    </source>
</evidence>
<evidence type="ECO:0000313" key="2">
    <source>
        <dbReference type="EMBL" id="RXS95085.1"/>
    </source>
</evidence>
<dbReference type="AlphaFoldDB" id="A0A4Q1SDE3"/>
<dbReference type="OrthoDB" id="116753at2"/>